<protein>
    <submittedName>
        <fullName evidence="3">Uncharacterized protein</fullName>
    </submittedName>
</protein>
<name>A0A167DJB6_COLIC</name>
<evidence type="ECO:0000313" key="4">
    <source>
        <dbReference type="Proteomes" id="UP000076584"/>
    </source>
</evidence>
<dbReference type="Proteomes" id="UP000076584">
    <property type="component" value="Unassembled WGS sequence"/>
</dbReference>
<dbReference type="EMBL" id="LFIW01001005">
    <property type="protein sequence ID" value="KZL83951.1"/>
    <property type="molecule type" value="Genomic_DNA"/>
</dbReference>
<keyword evidence="4" id="KW-1185">Reference proteome</keyword>
<evidence type="ECO:0000256" key="2">
    <source>
        <dbReference type="SAM" id="Phobius"/>
    </source>
</evidence>
<keyword evidence="2" id="KW-0472">Membrane</keyword>
<feature type="transmembrane region" description="Helical" evidence="2">
    <location>
        <begin position="109"/>
        <end position="131"/>
    </location>
</feature>
<comment type="caution">
    <text evidence="3">The sequence shown here is derived from an EMBL/GenBank/DDBJ whole genome shotgun (WGS) entry which is preliminary data.</text>
</comment>
<evidence type="ECO:0000313" key="3">
    <source>
        <dbReference type="EMBL" id="KZL83951.1"/>
    </source>
</evidence>
<evidence type="ECO:0000256" key="1">
    <source>
        <dbReference type="SAM" id="MobiDB-lite"/>
    </source>
</evidence>
<sequence>MLGQLSKSDCSPYVTRTLDDTDAMAAAGVMTDCFCPAYQTIGMYCLQIVCPTEAASLFTKQLLEGVCPGVTAADNGSFPLQTGTTTATTESAESTGAETSRGSGPDGAAGVLAIPLSLSFAAAVIGIVSVLL</sequence>
<proteinExistence type="predicted"/>
<keyword evidence="2" id="KW-0812">Transmembrane</keyword>
<organism evidence="3 4">
    <name type="scientific">Colletotrichum incanum</name>
    <name type="common">Soybean anthracnose fungus</name>
    <dbReference type="NCBI Taxonomy" id="1573173"/>
    <lineage>
        <taxon>Eukaryota</taxon>
        <taxon>Fungi</taxon>
        <taxon>Dikarya</taxon>
        <taxon>Ascomycota</taxon>
        <taxon>Pezizomycotina</taxon>
        <taxon>Sordariomycetes</taxon>
        <taxon>Hypocreomycetidae</taxon>
        <taxon>Glomerellales</taxon>
        <taxon>Glomerellaceae</taxon>
        <taxon>Colletotrichum</taxon>
        <taxon>Colletotrichum spaethianum species complex</taxon>
    </lineage>
</organism>
<keyword evidence="2" id="KW-1133">Transmembrane helix</keyword>
<feature type="compositionally biased region" description="Low complexity" evidence="1">
    <location>
        <begin position="82"/>
        <end position="100"/>
    </location>
</feature>
<reference evidence="3 4" key="1">
    <citation type="submission" date="2015-06" db="EMBL/GenBank/DDBJ databases">
        <title>Survival trade-offs in plant roots during colonization by closely related pathogenic and mutualistic fungi.</title>
        <authorList>
            <person name="Hacquard S."/>
            <person name="Kracher B."/>
            <person name="Hiruma K."/>
            <person name="Weinman A."/>
            <person name="Muench P."/>
            <person name="Garrido Oter R."/>
            <person name="Ver Loren van Themaat E."/>
            <person name="Dallerey J.-F."/>
            <person name="Damm U."/>
            <person name="Henrissat B."/>
            <person name="Lespinet O."/>
            <person name="Thon M."/>
            <person name="Kemen E."/>
            <person name="McHardy A.C."/>
            <person name="Schulze-Lefert P."/>
            <person name="O'Connell R.J."/>
        </authorList>
    </citation>
    <scope>NUCLEOTIDE SEQUENCE [LARGE SCALE GENOMIC DNA]</scope>
    <source>
        <strain evidence="3 4">MAFF 238704</strain>
    </source>
</reference>
<accession>A0A167DJB6</accession>
<feature type="region of interest" description="Disordered" evidence="1">
    <location>
        <begin position="78"/>
        <end position="105"/>
    </location>
</feature>
<gene>
    <name evidence="3" type="ORF">CI238_06948</name>
</gene>
<dbReference type="AlphaFoldDB" id="A0A167DJB6"/>